<name>A0A542UA53_9ACTN</name>
<sequence length="260" mass="27553">MTTATAPVLEAKGLVKLFGKVVGLNDVDLTLYPGEVLAVIGDNGAGKSTLIKCLSGALVPDQGSLFVDGRQVHFKRPQDAREAGIETVYQTLAVAPALDIASNLFLAREVRRKGVLGSVFRMLDTSEMKKQAADHIKRLGIGTLQNINQAVETLSGGQRQCVAVARTAAFGGRVVILDEPTAALGVRETGQVLKLVRDLRDQGLGIILISHNMPNVFEVADRIHIQRLGGCAGVITPQSHSMEDAVAIMTGAKKLAPEAS</sequence>
<feature type="domain" description="ABC transporter" evidence="3">
    <location>
        <begin position="9"/>
        <end position="253"/>
    </location>
</feature>
<dbReference type="PANTHER" id="PTHR43790">
    <property type="entry name" value="CARBOHYDRATE TRANSPORT ATP-BINDING PROTEIN MG119-RELATED"/>
    <property type="match status" value="1"/>
</dbReference>
<dbReference type="GO" id="GO:0005524">
    <property type="term" value="F:ATP binding"/>
    <property type="evidence" value="ECO:0007669"/>
    <property type="project" value="UniProtKB-KW"/>
</dbReference>
<comment type="caution">
    <text evidence="4">The sequence shown here is derived from an EMBL/GenBank/DDBJ whole genome shotgun (WGS) entry which is preliminary data.</text>
</comment>
<dbReference type="AlphaFoldDB" id="A0A542UA53"/>
<evidence type="ECO:0000256" key="1">
    <source>
        <dbReference type="ARBA" id="ARBA00022741"/>
    </source>
</evidence>
<accession>A0A542UA53</accession>
<dbReference type="SUPFAM" id="SSF52540">
    <property type="entry name" value="P-loop containing nucleoside triphosphate hydrolases"/>
    <property type="match status" value="1"/>
</dbReference>
<dbReference type="PANTHER" id="PTHR43790:SF8">
    <property type="entry name" value="SUGAR ABC TRANSPORTER ATP-BINDING PROTEIN"/>
    <property type="match status" value="1"/>
</dbReference>
<dbReference type="CDD" id="cd03216">
    <property type="entry name" value="ABC_Carb_Monos_I"/>
    <property type="match status" value="1"/>
</dbReference>
<dbReference type="Pfam" id="PF00005">
    <property type="entry name" value="ABC_tran"/>
    <property type="match status" value="1"/>
</dbReference>
<gene>
    <name evidence="4" type="ORF">FB563_0885</name>
</gene>
<dbReference type="InterPro" id="IPR017871">
    <property type="entry name" value="ABC_transporter-like_CS"/>
</dbReference>
<reference evidence="4 5" key="1">
    <citation type="submission" date="2019-06" db="EMBL/GenBank/DDBJ databases">
        <title>Sequencing the genomes of 1000 actinobacteria strains.</title>
        <authorList>
            <person name="Klenk H.-P."/>
        </authorList>
    </citation>
    <scope>NUCLEOTIDE SEQUENCE [LARGE SCALE GENOMIC DNA]</scope>
    <source>
        <strain evidence="4 5">DSM 41929</strain>
    </source>
</reference>
<dbReference type="SMART" id="SM00382">
    <property type="entry name" value="AAA"/>
    <property type="match status" value="1"/>
</dbReference>
<dbReference type="OrthoDB" id="7875923at2"/>
<dbReference type="InterPro" id="IPR003593">
    <property type="entry name" value="AAA+_ATPase"/>
</dbReference>
<dbReference type="Gene3D" id="3.40.50.300">
    <property type="entry name" value="P-loop containing nucleotide triphosphate hydrolases"/>
    <property type="match status" value="1"/>
</dbReference>
<dbReference type="RefSeq" id="WP_079048663.1">
    <property type="nucleotide sequence ID" value="NZ_JBPJFI010000001.1"/>
</dbReference>
<evidence type="ECO:0000256" key="2">
    <source>
        <dbReference type="ARBA" id="ARBA00022840"/>
    </source>
</evidence>
<dbReference type="PROSITE" id="PS00211">
    <property type="entry name" value="ABC_TRANSPORTER_1"/>
    <property type="match status" value="1"/>
</dbReference>
<dbReference type="EMBL" id="VFNX01000001">
    <property type="protein sequence ID" value="TQK95960.1"/>
    <property type="molecule type" value="Genomic_DNA"/>
</dbReference>
<evidence type="ECO:0000259" key="3">
    <source>
        <dbReference type="PROSITE" id="PS50893"/>
    </source>
</evidence>
<proteinExistence type="predicted"/>
<evidence type="ECO:0000313" key="5">
    <source>
        <dbReference type="Proteomes" id="UP000318103"/>
    </source>
</evidence>
<keyword evidence="5" id="KW-1185">Reference proteome</keyword>
<dbReference type="GO" id="GO:0016887">
    <property type="term" value="F:ATP hydrolysis activity"/>
    <property type="evidence" value="ECO:0007669"/>
    <property type="project" value="InterPro"/>
</dbReference>
<protein>
    <submittedName>
        <fullName evidence="4">Fructose transport system ATP-binding protein</fullName>
    </submittedName>
</protein>
<keyword evidence="2 4" id="KW-0067">ATP-binding</keyword>
<dbReference type="PROSITE" id="PS50893">
    <property type="entry name" value="ABC_TRANSPORTER_2"/>
    <property type="match status" value="1"/>
</dbReference>
<dbReference type="InterPro" id="IPR003439">
    <property type="entry name" value="ABC_transporter-like_ATP-bd"/>
</dbReference>
<evidence type="ECO:0000313" key="4">
    <source>
        <dbReference type="EMBL" id="TQK95960.1"/>
    </source>
</evidence>
<organism evidence="4 5">
    <name type="scientific">Streptomyces puniciscabiei</name>
    <dbReference type="NCBI Taxonomy" id="164348"/>
    <lineage>
        <taxon>Bacteria</taxon>
        <taxon>Bacillati</taxon>
        <taxon>Actinomycetota</taxon>
        <taxon>Actinomycetes</taxon>
        <taxon>Kitasatosporales</taxon>
        <taxon>Streptomycetaceae</taxon>
        <taxon>Streptomyces</taxon>
    </lineage>
</organism>
<dbReference type="InterPro" id="IPR050107">
    <property type="entry name" value="ABC_carbohydrate_import_ATPase"/>
</dbReference>
<dbReference type="InterPro" id="IPR027417">
    <property type="entry name" value="P-loop_NTPase"/>
</dbReference>
<dbReference type="Proteomes" id="UP000318103">
    <property type="component" value="Unassembled WGS sequence"/>
</dbReference>
<keyword evidence="1" id="KW-0547">Nucleotide-binding</keyword>